<protein>
    <submittedName>
        <fullName evidence="1">DUF550 domain-containing protein</fullName>
    </submittedName>
</protein>
<accession>A0A183E6Q2</accession>
<sequence>LLEPSGLCYEYKAWAIGKHRQAAKTEIEKLKFDEMPMEQLVKEAVRIILTVRDEAKDKNMQVEMGWVGKNTDGKHQSVPRDIVKQAETWAKAKLEEDDMEE</sequence>
<reference evidence="1" key="1">
    <citation type="submission" date="2016-06" db="UniProtKB">
        <authorList>
            <consortium name="WormBaseParasite"/>
        </authorList>
    </citation>
    <scope>IDENTIFICATION</scope>
</reference>
<name>A0A183E6Q2_9BILA</name>
<dbReference type="InterPro" id="IPR029055">
    <property type="entry name" value="Ntn_hydrolases_N"/>
</dbReference>
<dbReference type="GO" id="GO:0051603">
    <property type="term" value="P:proteolysis involved in protein catabolic process"/>
    <property type="evidence" value="ECO:0007669"/>
    <property type="project" value="InterPro"/>
</dbReference>
<dbReference type="SUPFAM" id="SSF56235">
    <property type="entry name" value="N-terminal nucleophile aminohydrolases (Ntn hydrolases)"/>
    <property type="match status" value="1"/>
</dbReference>
<dbReference type="Gene3D" id="3.60.20.10">
    <property type="entry name" value="Glutamine Phosphoribosylpyrophosphate, subunit 1, domain 1"/>
    <property type="match status" value="1"/>
</dbReference>
<dbReference type="Pfam" id="PF00227">
    <property type="entry name" value="Proteasome"/>
    <property type="match status" value="1"/>
</dbReference>
<proteinExistence type="predicted"/>
<organism evidence="1">
    <name type="scientific">Gongylonema pulchrum</name>
    <dbReference type="NCBI Taxonomy" id="637853"/>
    <lineage>
        <taxon>Eukaryota</taxon>
        <taxon>Metazoa</taxon>
        <taxon>Ecdysozoa</taxon>
        <taxon>Nematoda</taxon>
        <taxon>Chromadorea</taxon>
        <taxon>Rhabditida</taxon>
        <taxon>Spirurina</taxon>
        <taxon>Spiruromorpha</taxon>
        <taxon>Spiruroidea</taxon>
        <taxon>Gongylonematidae</taxon>
        <taxon>Gongylonema</taxon>
    </lineage>
</organism>
<evidence type="ECO:0000313" key="1">
    <source>
        <dbReference type="WBParaSite" id="GPUH_0001666501-mRNA-1"/>
    </source>
</evidence>
<dbReference type="GO" id="GO:0005839">
    <property type="term" value="C:proteasome core complex"/>
    <property type="evidence" value="ECO:0007669"/>
    <property type="project" value="InterPro"/>
</dbReference>
<dbReference type="InterPro" id="IPR001353">
    <property type="entry name" value="Proteasome_sua/b"/>
</dbReference>
<dbReference type="WBParaSite" id="GPUH_0001666501-mRNA-1">
    <property type="protein sequence ID" value="GPUH_0001666501-mRNA-1"/>
    <property type="gene ID" value="GPUH_0001666501"/>
</dbReference>
<dbReference type="AlphaFoldDB" id="A0A183E6Q2"/>